<accession>A0A252AW70</accession>
<feature type="signal peptide" evidence="1">
    <location>
        <begin position="1"/>
        <end position="24"/>
    </location>
</feature>
<sequence length="174" mass="18096">MKRINLVLGAAVLGFAVTGNPAWADKKACTPGMYTLPADLSGWATPAVMTAARTPQDLSKSQIEAGKAVRLQLAPTPDLQFVLRPNEPGGSVSSAGMVGFAVAKKGTYRVMLGGRAWIDVVQNGHAVDSTAHHHGPECSGIGKMVDFTLDEGTAVLQLSGSGKKELTVMLVSVP</sequence>
<evidence type="ECO:0000313" key="5">
    <source>
        <dbReference type="Proteomes" id="UP000032673"/>
    </source>
</evidence>
<dbReference type="Proteomes" id="UP000194641">
    <property type="component" value="Unassembled WGS sequence"/>
</dbReference>
<evidence type="ECO:0000313" key="2">
    <source>
        <dbReference type="EMBL" id="GAN63520.1"/>
    </source>
</evidence>
<dbReference type="EMBL" id="BAMW01000030">
    <property type="protein sequence ID" value="GAN63520.1"/>
    <property type="molecule type" value="Genomic_DNA"/>
</dbReference>
<dbReference type="EMBL" id="JOPA01000012">
    <property type="protein sequence ID" value="OUI94890.1"/>
    <property type="molecule type" value="Genomic_DNA"/>
</dbReference>
<gene>
    <name evidence="2" type="ORF">Abin_030_063</name>
    <name evidence="3" type="ORF">AIN02nite_09290</name>
    <name evidence="4" type="ORF">HK17_02405</name>
</gene>
<protein>
    <recommendedName>
        <fullName evidence="8">Homogentisate 1,2-dioxygenase</fullName>
    </recommendedName>
</protein>
<dbReference type="Proteomes" id="UP000032673">
    <property type="component" value="Unassembled WGS sequence"/>
</dbReference>
<name>A0A252AW70_9PROT</name>
<dbReference type="EMBL" id="BJXQ01000004">
    <property type="protein sequence ID" value="GEN02904.1"/>
    <property type="molecule type" value="Genomic_DNA"/>
</dbReference>
<reference evidence="2 5" key="1">
    <citation type="submission" date="2012-11" db="EMBL/GenBank/DDBJ databases">
        <title>Whole genome sequence of Acetobacter indonesiensis 5H-1.</title>
        <authorList>
            <person name="Azuma Y."/>
            <person name="Higashiura N."/>
            <person name="Hirakawa H."/>
            <person name="Matsushita K."/>
        </authorList>
    </citation>
    <scope>NUCLEOTIDE SEQUENCE [LARGE SCALE GENOMIC DNA]</scope>
    <source>
        <strain evidence="2 5">5H-1</strain>
    </source>
</reference>
<feature type="chain" id="PRO_5044571066" description="Homogentisate 1,2-dioxygenase" evidence="1">
    <location>
        <begin position="25"/>
        <end position="174"/>
    </location>
</feature>
<keyword evidence="1" id="KW-0732">Signal</keyword>
<evidence type="ECO:0000313" key="6">
    <source>
        <dbReference type="Proteomes" id="UP000194641"/>
    </source>
</evidence>
<comment type="caution">
    <text evidence="4">The sequence shown here is derived from an EMBL/GenBank/DDBJ whole genome shotgun (WGS) entry which is preliminary data.</text>
</comment>
<proteinExistence type="predicted"/>
<evidence type="ECO:0000313" key="7">
    <source>
        <dbReference type="Proteomes" id="UP000321104"/>
    </source>
</evidence>
<keyword evidence="5" id="KW-1185">Reference proteome</keyword>
<evidence type="ECO:0000313" key="3">
    <source>
        <dbReference type="EMBL" id="GEN02904.1"/>
    </source>
</evidence>
<dbReference type="RefSeq" id="WP_048846109.1">
    <property type="nucleotide sequence ID" value="NZ_BAMW01000030.1"/>
</dbReference>
<reference evidence="4" key="2">
    <citation type="submission" date="2014-06" db="EMBL/GenBank/DDBJ databases">
        <authorList>
            <person name="Ju J."/>
            <person name="Zhang J."/>
        </authorList>
    </citation>
    <scope>NUCLEOTIDE SEQUENCE [LARGE SCALE GENOMIC DNA]</scope>
    <source>
        <strain evidence="4">DmL_051</strain>
    </source>
</reference>
<reference evidence="6" key="3">
    <citation type="submission" date="2014-06" db="EMBL/GenBank/DDBJ databases">
        <authorList>
            <person name="Winans N.J."/>
            <person name="Newell P.D."/>
            <person name="Douglas A.E."/>
        </authorList>
    </citation>
    <scope>NUCLEOTIDE SEQUENCE [LARGE SCALE GENOMIC DNA]</scope>
</reference>
<evidence type="ECO:0000256" key="1">
    <source>
        <dbReference type="SAM" id="SignalP"/>
    </source>
</evidence>
<evidence type="ECO:0008006" key="8">
    <source>
        <dbReference type="Google" id="ProtNLM"/>
    </source>
</evidence>
<dbReference type="AlphaFoldDB" id="A0A252AW70"/>
<organism evidence="4 6">
    <name type="scientific">Acetobacter indonesiensis</name>
    <dbReference type="NCBI Taxonomy" id="104101"/>
    <lineage>
        <taxon>Bacteria</taxon>
        <taxon>Pseudomonadati</taxon>
        <taxon>Pseudomonadota</taxon>
        <taxon>Alphaproteobacteria</taxon>
        <taxon>Acetobacterales</taxon>
        <taxon>Acetobacteraceae</taxon>
        <taxon>Acetobacter</taxon>
    </lineage>
</organism>
<reference evidence="3 7" key="4">
    <citation type="submission" date="2019-07" db="EMBL/GenBank/DDBJ databases">
        <title>Whole genome shotgun sequence of Acetobacter indonesiensis NBRC 16471.</title>
        <authorList>
            <person name="Hosoyama A."/>
            <person name="Uohara A."/>
            <person name="Ohji S."/>
            <person name="Ichikawa N."/>
        </authorList>
    </citation>
    <scope>NUCLEOTIDE SEQUENCE [LARGE SCALE GENOMIC DNA]</scope>
    <source>
        <strain evidence="3 7">NBRC 16471</strain>
    </source>
</reference>
<dbReference type="Proteomes" id="UP000321104">
    <property type="component" value="Unassembled WGS sequence"/>
</dbReference>
<evidence type="ECO:0000313" key="4">
    <source>
        <dbReference type="EMBL" id="OUI94890.1"/>
    </source>
</evidence>